<dbReference type="STRING" id="31965.AWH51_06955"/>
<accession>A0A154V330</accession>
<dbReference type="InterPro" id="IPR036412">
    <property type="entry name" value="HAD-like_sf"/>
</dbReference>
<keyword evidence="2" id="KW-0808">Transferase</keyword>
<evidence type="ECO:0000256" key="4">
    <source>
        <dbReference type="ARBA" id="ARBA00069527"/>
    </source>
</evidence>
<evidence type="ECO:0000256" key="3">
    <source>
        <dbReference type="ARBA" id="ARBA00050405"/>
    </source>
</evidence>
<evidence type="ECO:0000256" key="2">
    <source>
        <dbReference type="ARBA" id="ARBA00023137"/>
    </source>
</evidence>
<name>A0A154V330_9MICO</name>
<organism evidence="6 7">
    <name type="scientific">Clavibacter tessellarius</name>
    <dbReference type="NCBI Taxonomy" id="31965"/>
    <lineage>
        <taxon>Bacteria</taxon>
        <taxon>Bacillati</taxon>
        <taxon>Actinomycetota</taxon>
        <taxon>Actinomycetes</taxon>
        <taxon>Micrococcales</taxon>
        <taxon>Microbacteriaceae</taxon>
        <taxon>Clavibacter</taxon>
    </lineage>
</organism>
<sequence length="240" mass="24975">MTAPDTSAPDTTAGSASAPWSCVLFDLDGTITDSAPGITAQLAKTLVFMGLPVPGPAQLLEYVGPPILDSFRDLAGMDDEAQQRALAHYREGYSGGGVFDSSVYDGVPDVLRAIHAAGIPLSLATSKPESQARRVLDHYGLADLFTEVCGASEDEVRSAKADVIEEALLRLRRAGVDLDHVVMVGDREHDVLGAAAHGIPTVMVGWGYGSPAEAAGTIAVVDTADELEAILVPQVARPAA</sequence>
<dbReference type="Proteomes" id="UP000076218">
    <property type="component" value="Unassembled WGS sequence"/>
</dbReference>
<dbReference type="SUPFAM" id="SSF56784">
    <property type="entry name" value="HAD-like"/>
    <property type="match status" value="1"/>
</dbReference>
<comment type="similarity">
    <text evidence="1">Belongs to the HAD-like hydrolase superfamily. CbbY/CbbZ/Gph/YieH family.</text>
</comment>
<dbReference type="FunFam" id="3.40.50.1000:FF:000022">
    <property type="entry name" value="Phosphoglycolate phosphatase"/>
    <property type="match status" value="1"/>
</dbReference>
<dbReference type="InterPro" id="IPR023198">
    <property type="entry name" value="PGP-like_dom2"/>
</dbReference>
<proteinExistence type="inferred from homology"/>
<dbReference type="Gene3D" id="1.10.150.240">
    <property type="entry name" value="Putative phosphatase, domain 2"/>
    <property type="match status" value="1"/>
</dbReference>
<dbReference type="Gene3D" id="3.40.50.1000">
    <property type="entry name" value="HAD superfamily/HAD-like"/>
    <property type="match status" value="1"/>
</dbReference>
<dbReference type="PANTHER" id="PTHR43434:SF20">
    <property type="entry name" value="5'-NUCLEOTIDASE"/>
    <property type="match status" value="1"/>
</dbReference>
<dbReference type="EMBL" id="LQXA01000019">
    <property type="protein sequence ID" value="KZC95776.1"/>
    <property type="molecule type" value="Genomic_DNA"/>
</dbReference>
<dbReference type="OrthoDB" id="9776368at2"/>
<dbReference type="RefSeq" id="WP_063071009.1">
    <property type="nucleotide sequence ID" value="NZ_LQXA01000019.1"/>
</dbReference>
<dbReference type="CDD" id="cd04302">
    <property type="entry name" value="HAD_5NT"/>
    <property type="match status" value="1"/>
</dbReference>
<dbReference type="GO" id="GO:0005829">
    <property type="term" value="C:cytosol"/>
    <property type="evidence" value="ECO:0007669"/>
    <property type="project" value="TreeGrafter"/>
</dbReference>
<dbReference type="InterPro" id="IPR023214">
    <property type="entry name" value="HAD_sf"/>
</dbReference>
<comment type="catalytic activity">
    <reaction evidence="3">
        <text>L-tyrosyl-[protein] + ATP = O-phospho-L-tyrosyl-[protein] + ADP + H(+)</text>
        <dbReference type="Rhea" id="RHEA:10596"/>
        <dbReference type="Rhea" id="RHEA-COMP:10136"/>
        <dbReference type="Rhea" id="RHEA-COMP:20101"/>
        <dbReference type="ChEBI" id="CHEBI:15378"/>
        <dbReference type="ChEBI" id="CHEBI:30616"/>
        <dbReference type="ChEBI" id="CHEBI:46858"/>
        <dbReference type="ChEBI" id="CHEBI:61978"/>
        <dbReference type="ChEBI" id="CHEBI:456216"/>
    </reaction>
    <physiologicalReaction direction="left-to-right" evidence="3">
        <dbReference type="Rhea" id="RHEA:10597"/>
    </physiologicalReaction>
</comment>
<dbReference type="Pfam" id="PF13419">
    <property type="entry name" value="HAD_2"/>
    <property type="match status" value="1"/>
</dbReference>
<dbReference type="GO" id="GO:0004713">
    <property type="term" value="F:protein tyrosine kinase activity"/>
    <property type="evidence" value="ECO:0007669"/>
    <property type="project" value="UniProtKB-KW"/>
</dbReference>
<protein>
    <recommendedName>
        <fullName evidence="4">Tyrosine-protein kinase PtkA</fullName>
    </recommendedName>
    <alternativeName>
        <fullName evidence="5">Protein tyrosine kinase A</fullName>
    </alternativeName>
</protein>
<evidence type="ECO:0000313" key="7">
    <source>
        <dbReference type="Proteomes" id="UP000076218"/>
    </source>
</evidence>
<gene>
    <name evidence="6" type="ORF">AWH51_06955</name>
</gene>
<keyword evidence="2" id="KW-0829">Tyrosine-protein kinase</keyword>
<dbReference type="InterPro" id="IPR050155">
    <property type="entry name" value="HAD-like_hydrolase_sf"/>
</dbReference>
<keyword evidence="2" id="KW-0418">Kinase</keyword>
<evidence type="ECO:0000313" key="6">
    <source>
        <dbReference type="EMBL" id="KZC95776.1"/>
    </source>
</evidence>
<dbReference type="AlphaFoldDB" id="A0A154V330"/>
<dbReference type="InterPro" id="IPR041492">
    <property type="entry name" value="HAD_2"/>
</dbReference>
<evidence type="ECO:0000256" key="1">
    <source>
        <dbReference type="ARBA" id="ARBA00006171"/>
    </source>
</evidence>
<reference evidence="6 7" key="1">
    <citation type="submission" date="2016-01" db="EMBL/GenBank/DDBJ databases">
        <title>Draft genome sequence of Clavibacter michiganensis subsp. tessellarius DOAB 609.</title>
        <authorList>
            <person name="Tambong J.T."/>
        </authorList>
    </citation>
    <scope>NUCLEOTIDE SEQUENCE [LARGE SCALE GENOMIC DNA]</scope>
    <source>
        <strain evidence="6 7">DOAB 609</strain>
    </source>
</reference>
<dbReference type="PANTHER" id="PTHR43434">
    <property type="entry name" value="PHOSPHOGLYCOLATE PHOSPHATASE"/>
    <property type="match status" value="1"/>
</dbReference>
<evidence type="ECO:0000256" key="5">
    <source>
        <dbReference type="ARBA" id="ARBA00080335"/>
    </source>
</evidence>
<comment type="caution">
    <text evidence="6">The sequence shown here is derived from an EMBL/GenBank/DDBJ whole genome shotgun (WGS) entry which is preliminary data.</text>
</comment>